<dbReference type="PANTHER" id="PTHR24198">
    <property type="entry name" value="ANKYRIN REPEAT AND PROTEIN KINASE DOMAIN-CONTAINING PROTEIN"/>
    <property type="match status" value="1"/>
</dbReference>
<keyword evidence="1" id="KW-0677">Repeat</keyword>
<feature type="repeat" description="ANK" evidence="3">
    <location>
        <begin position="467"/>
        <end position="499"/>
    </location>
</feature>
<comment type="caution">
    <text evidence="6">The sequence shown here is derived from an EMBL/GenBank/DDBJ whole genome shotgun (WGS) entry which is preliminary data.</text>
</comment>
<dbReference type="Gene3D" id="1.25.40.20">
    <property type="entry name" value="Ankyrin repeat-containing domain"/>
    <property type="match status" value="1"/>
</dbReference>
<feature type="coiled-coil region" evidence="4">
    <location>
        <begin position="31"/>
        <end position="58"/>
    </location>
</feature>
<dbReference type="PROSITE" id="PS50088">
    <property type="entry name" value="ANK_REPEAT"/>
    <property type="match status" value="4"/>
</dbReference>
<dbReference type="SMART" id="SM00248">
    <property type="entry name" value="ANK"/>
    <property type="match status" value="7"/>
</dbReference>
<feature type="repeat" description="ANK" evidence="3">
    <location>
        <begin position="567"/>
        <end position="599"/>
    </location>
</feature>
<reference evidence="6 7" key="1">
    <citation type="submission" date="2023-08" db="EMBL/GenBank/DDBJ databases">
        <title>Black Yeasts Isolated from many extreme environments.</title>
        <authorList>
            <person name="Coleine C."/>
            <person name="Stajich J.E."/>
            <person name="Selbmann L."/>
        </authorList>
    </citation>
    <scope>NUCLEOTIDE SEQUENCE [LARGE SCALE GENOMIC DNA]</scope>
    <source>
        <strain evidence="6 7">CCFEE 6328</strain>
    </source>
</reference>
<evidence type="ECO:0008006" key="8">
    <source>
        <dbReference type="Google" id="ProtNLM"/>
    </source>
</evidence>
<evidence type="ECO:0000313" key="7">
    <source>
        <dbReference type="Proteomes" id="UP001345691"/>
    </source>
</evidence>
<evidence type="ECO:0000256" key="2">
    <source>
        <dbReference type="ARBA" id="ARBA00023043"/>
    </source>
</evidence>
<evidence type="ECO:0000256" key="4">
    <source>
        <dbReference type="SAM" id="Coils"/>
    </source>
</evidence>
<feature type="compositionally biased region" description="Low complexity" evidence="5">
    <location>
        <begin position="731"/>
        <end position="743"/>
    </location>
</feature>
<dbReference type="PRINTS" id="PR01415">
    <property type="entry name" value="ANKYRIN"/>
</dbReference>
<evidence type="ECO:0000256" key="5">
    <source>
        <dbReference type="SAM" id="MobiDB-lite"/>
    </source>
</evidence>
<proteinExistence type="predicted"/>
<feature type="repeat" description="ANK" evidence="3">
    <location>
        <begin position="534"/>
        <end position="566"/>
    </location>
</feature>
<evidence type="ECO:0000256" key="3">
    <source>
        <dbReference type="PROSITE-ProRule" id="PRU00023"/>
    </source>
</evidence>
<dbReference type="PROSITE" id="PS50297">
    <property type="entry name" value="ANK_REP_REGION"/>
    <property type="match status" value="3"/>
</dbReference>
<dbReference type="SUPFAM" id="SSF48403">
    <property type="entry name" value="Ankyrin repeat"/>
    <property type="match status" value="1"/>
</dbReference>
<keyword evidence="2 3" id="KW-0040">ANK repeat</keyword>
<evidence type="ECO:0000313" key="6">
    <source>
        <dbReference type="EMBL" id="KAK5052929.1"/>
    </source>
</evidence>
<dbReference type="InterPro" id="IPR036770">
    <property type="entry name" value="Ankyrin_rpt-contain_sf"/>
</dbReference>
<dbReference type="Pfam" id="PF12796">
    <property type="entry name" value="Ank_2"/>
    <property type="match status" value="1"/>
</dbReference>
<feature type="region of interest" description="Disordered" evidence="5">
    <location>
        <begin position="722"/>
        <end position="745"/>
    </location>
</feature>
<dbReference type="Pfam" id="PF00023">
    <property type="entry name" value="Ank"/>
    <property type="match status" value="1"/>
</dbReference>
<organism evidence="6 7">
    <name type="scientific">Exophiala sideris</name>
    <dbReference type="NCBI Taxonomy" id="1016849"/>
    <lineage>
        <taxon>Eukaryota</taxon>
        <taxon>Fungi</taxon>
        <taxon>Dikarya</taxon>
        <taxon>Ascomycota</taxon>
        <taxon>Pezizomycotina</taxon>
        <taxon>Eurotiomycetes</taxon>
        <taxon>Chaetothyriomycetidae</taxon>
        <taxon>Chaetothyriales</taxon>
        <taxon>Herpotrichiellaceae</taxon>
        <taxon>Exophiala</taxon>
    </lineage>
</organism>
<sequence>MDPFSITVGAIGVAEVGQKTAKSVLKLLRTIKKAPEELEQLLEEVTRVEATLEEVKDAVRAAQHSSRALDVLLHSVELDLSRLINLIQFELVKPGEKVEARRLAWARHRSRVTELTSKLQTKRREIADILSTAAFSQSHRVSIQVQQLTLISTEGLSKAEQALDQVMHNRVLLEDMCERIERTHAATTQIGAAFEQFRTVHVELNNALSRAETPASLREQTMNMSAFPGQQPLRRYNSAIPYRGLYIKTLKSNANGCAKSCPCACHKRRRISRSARQWTGSLNVTFSGVSMLSPQCSIRTCKRTLRPWFQVSYALPIWLANRLLVMSLTSSPVDGPELLLKTARYADTAVPMFVEKGMLSNVRSLYVAGAASVRDMQWDGGTASLTAVSWAQWDMANFLLDSGADMNQETTDGRTPRTRFLELWFLPTTVKDEAASRLHHRLDIGETIDEREFCSVHRILINTPDVLGKTPLWWACNCFKVEAAQLLLYHGARVDDADLRKHTPLHMAAIRGAPKALVDSLLMARANVNSKNLSGMTPLHHASRKGVPEIVETLLKFGADVNAVDRDNHTPLYHCAYKGTEECAQILLNHGADLDICDNKGLLVWEHAIMSGSVRTIKLFSKYGCRFQIVPGTKAHPNILHYVARFGTEALVEALMDVDLSHVQVEAEDKEGRTAEESLRLRCSPQKPPGWFECTQEVHDIIQEFFGRLKIQHSWIVFEPAARDPGEAEGSDQSSQDGCSSADDVYDDAKSVWSDEILQSGDG</sequence>
<dbReference type="Proteomes" id="UP001345691">
    <property type="component" value="Unassembled WGS sequence"/>
</dbReference>
<dbReference type="InterPro" id="IPR002110">
    <property type="entry name" value="Ankyrin_rpt"/>
</dbReference>
<dbReference type="EMBL" id="JAVRRF010000027">
    <property type="protein sequence ID" value="KAK5052929.1"/>
    <property type="molecule type" value="Genomic_DNA"/>
</dbReference>
<keyword evidence="4" id="KW-0175">Coiled coil</keyword>
<dbReference type="PANTHER" id="PTHR24198:SF165">
    <property type="entry name" value="ANKYRIN REPEAT-CONTAINING PROTEIN-RELATED"/>
    <property type="match status" value="1"/>
</dbReference>
<protein>
    <recommendedName>
        <fullName evidence="8">Fungal N-terminal domain-containing protein</fullName>
    </recommendedName>
</protein>
<evidence type="ECO:0000256" key="1">
    <source>
        <dbReference type="ARBA" id="ARBA00022737"/>
    </source>
</evidence>
<name>A0ABR0IZQ6_9EURO</name>
<gene>
    <name evidence="6" type="ORF">LTR69_009498</name>
</gene>
<feature type="repeat" description="ANK" evidence="3">
    <location>
        <begin position="500"/>
        <end position="533"/>
    </location>
</feature>
<accession>A0ABR0IZQ6</accession>
<keyword evidence="7" id="KW-1185">Reference proteome</keyword>